<feature type="transmembrane region" description="Helical" evidence="1">
    <location>
        <begin position="72"/>
        <end position="91"/>
    </location>
</feature>
<evidence type="ECO:0000313" key="2">
    <source>
        <dbReference type="EMBL" id="KFZ31926.1"/>
    </source>
</evidence>
<keyword evidence="1" id="KW-1133">Transmembrane helix</keyword>
<protein>
    <recommendedName>
        <fullName evidence="4">YgjV family protein</fullName>
    </recommendedName>
</protein>
<evidence type="ECO:0008006" key="4">
    <source>
        <dbReference type="Google" id="ProtNLM"/>
    </source>
</evidence>
<dbReference type="eggNOG" id="ENOG5032RBS">
    <property type="taxonomic scope" value="Bacteria"/>
</dbReference>
<keyword evidence="1" id="KW-0812">Transmembrane</keyword>
<dbReference type="OrthoDB" id="6240152at2"/>
<gene>
    <name evidence="2" type="ORF">IDSA_04410</name>
</gene>
<feature type="transmembrane region" description="Helical" evidence="1">
    <location>
        <begin position="111"/>
        <end position="131"/>
    </location>
</feature>
<proteinExistence type="predicted"/>
<feature type="transmembrane region" description="Helical" evidence="1">
    <location>
        <begin position="143"/>
        <end position="168"/>
    </location>
</feature>
<dbReference type="EMBL" id="JPER01000001">
    <property type="protein sequence ID" value="KFZ31926.1"/>
    <property type="molecule type" value="Genomic_DNA"/>
</dbReference>
<evidence type="ECO:0000313" key="3">
    <source>
        <dbReference type="Proteomes" id="UP000054363"/>
    </source>
</evidence>
<feature type="transmembrane region" description="Helical" evidence="1">
    <location>
        <begin position="31"/>
        <end position="60"/>
    </location>
</feature>
<dbReference type="AlphaFoldDB" id="A0A094JH99"/>
<comment type="caution">
    <text evidence="2">The sequence shown here is derived from an EMBL/GenBank/DDBJ whole genome shotgun (WGS) entry which is preliminary data.</text>
</comment>
<name>A0A094JH99_9GAMM</name>
<dbReference type="Pfam" id="PF10688">
    <property type="entry name" value="Imp-YgjV"/>
    <property type="match status" value="1"/>
</dbReference>
<keyword evidence="1" id="KW-0472">Membrane</keyword>
<dbReference type="InterPro" id="IPR019629">
    <property type="entry name" value="Uncharacterised_HI1736/YgjV"/>
</dbReference>
<evidence type="ECO:0000256" key="1">
    <source>
        <dbReference type="SAM" id="Phobius"/>
    </source>
</evidence>
<dbReference type="Proteomes" id="UP000054363">
    <property type="component" value="Unassembled WGS sequence"/>
</dbReference>
<sequence>MNYLAEFFGVIALITNFIAYRQPTGDRYRIVSALGLAALSTHFFMLGAVAGGIVTGMAVLRNFVALRWQGPIVLWGFVLLNFVFLGIEWFSPIAGIELTGAGVVVNWSESPVHWSILVAYASSLIFTVGSIKLNDPAAIRRWFLLAELLGLIYAVLVGSISGTVFNIVNLTSILLKLLQDRRAQTL</sequence>
<reference evidence="2 3" key="1">
    <citation type="submission" date="2014-06" db="EMBL/GenBank/DDBJ databases">
        <title>The draft genome sequence of Idiomarina salinarum ISL-52.</title>
        <authorList>
            <person name="Du J."/>
            <person name="Shao Z."/>
        </authorList>
    </citation>
    <scope>NUCLEOTIDE SEQUENCE [LARGE SCALE GENOMIC DNA]</scope>
    <source>
        <strain evidence="2 3">ISL-52</strain>
    </source>
</reference>
<dbReference type="RefSeq" id="WP_034774494.1">
    <property type="nucleotide sequence ID" value="NZ_JPER01000001.1"/>
</dbReference>
<organism evidence="2 3">
    <name type="scientific">Pseudidiomarina salinarum</name>
    <dbReference type="NCBI Taxonomy" id="435908"/>
    <lineage>
        <taxon>Bacteria</taxon>
        <taxon>Pseudomonadati</taxon>
        <taxon>Pseudomonadota</taxon>
        <taxon>Gammaproteobacteria</taxon>
        <taxon>Alteromonadales</taxon>
        <taxon>Idiomarinaceae</taxon>
        <taxon>Pseudidiomarina</taxon>
    </lineage>
</organism>
<accession>A0A094JH99</accession>
<keyword evidence="3" id="KW-1185">Reference proteome</keyword>